<dbReference type="SUPFAM" id="SSF56059">
    <property type="entry name" value="Glutathione synthetase ATP-binding domain-like"/>
    <property type="match status" value="1"/>
</dbReference>
<keyword evidence="10" id="KW-0863">Zinc-finger</keyword>
<dbReference type="GO" id="GO:0005524">
    <property type="term" value="F:ATP binding"/>
    <property type="evidence" value="ECO:0007669"/>
    <property type="project" value="UniProtKB-KW"/>
</dbReference>
<comment type="cofactor">
    <cofactor evidence="1">
        <name>Mg(2+)</name>
        <dbReference type="ChEBI" id="CHEBI:18420"/>
    </cofactor>
</comment>
<evidence type="ECO:0000256" key="8">
    <source>
        <dbReference type="ARBA" id="ARBA00022723"/>
    </source>
</evidence>
<dbReference type="AlphaFoldDB" id="A0ABD2J9N2"/>
<dbReference type="Pfam" id="PF03199">
    <property type="entry name" value="GSH_synthase"/>
    <property type="match status" value="1"/>
</dbReference>
<accession>A0ABD2J9N2</accession>
<evidence type="ECO:0000256" key="4">
    <source>
        <dbReference type="ARBA" id="ARBA00012214"/>
    </source>
</evidence>
<sequence length="1063" mass="120716">MNQQQVIKTKRNNEKLEHEGALYVLHKFSDDGLKKFWRCEFHGPADQCKGRLHTDLNNVVQKMVGVHSCDMNAAHVECQRLVTGLKRRAAETCEAPATIRAQVLQNTCTPVLAAFPSKNATKKVIKRLRRDENAPRAEPLNLEQLEIPNTYRIYKRTEIDEEQFLLADTKDRMGLNVDLRDEGHLRGRHICIDAAAFQPNLCVVGKERWPNFAPQTISLDFELAMVGAVRTVLPACSVRYCFFHLVRNMKKQIRALGLTRVYNTDPAFAEKSKMITSLAFLPVHHLQNGLNALQAQIPPQLNSVFNWFLDNYMGRIRFNRTLDSADRTNNFAEAFHRKLQRQFNCTHPTIWRFIDTIRCEQKAIDADMARCVMGEAAPQKKTKYRNADARILRLVQRYNDVNNNILPQNDHNYANVNVSPENIINFLAVPYCAQQCGPVVQGYVYRDCSGIPFELVGQPTIGKPYVNYKTGCAHIDIACDVKDIGFPVQVQFNNEIEVTKTEQPLNNLTVTLTCTNDPANGQPRWTKVGVDNHSDQVVYVEKVSCDRDCAAETPITQTITHPTNANNEQEINRLAKFAIEWCHNNGLIVRQLLGRDHKIGGTPLIEIIQERADIAGFPPLTLFPSPFPRSAFEQAMNVQKAMNLLYFRVARDFDFLMDAFKDVTKADNHIAKMVELAKEIHEEGIRQPITVMLQRADYLLDVVENNETNEVKYEPKQVEINTGAIGATGLKRRTTELHRRMAEKAGMDASEAHIPENKPDKAKVKALYEAWRLFKDPNAIMLFLVYPDGSFNYDVRYIEEELHKMSDGIMKIDHYSLADLSEYRGITERLKLDPEDFSLRLDGKKVAVVFSGLTFLGCRLGSHGLKMRRMIERSTAIKAPSLFVALTGAKKVQQMLAMPGAIERFFPEPSDASTVAQIRATFANIWGLENLDDDTQKLIEDAIANPGNYVLKPNKECGGNNFYDDKLVKKLEEFTPTERGAHILMQKLRPMVVKNYLLRVNEVPKYADVIPELGVYGFLIGDLKEGHVLHNVQQGYHFRTKLSHVNEGGISAGFGFYDTAYLF</sequence>
<evidence type="ECO:0000256" key="7">
    <source>
        <dbReference type="ARBA" id="ARBA00022684"/>
    </source>
</evidence>
<dbReference type="SUPFAM" id="SSF52440">
    <property type="entry name" value="PreATP-grasp domain"/>
    <property type="match status" value="1"/>
</dbReference>
<evidence type="ECO:0000256" key="10">
    <source>
        <dbReference type="ARBA" id="ARBA00022771"/>
    </source>
</evidence>
<gene>
    <name evidence="18" type="ORF">niasHS_009083</name>
</gene>
<evidence type="ECO:0000313" key="18">
    <source>
        <dbReference type="EMBL" id="KAL3087203.1"/>
    </source>
</evidence>
<evidence type="ECO:0000256" key="14">
    <source>
        <dbReference type="ARBA" id="ARBA00030403"/>
    </source>
</evidence>
<dbReference type="InterPro" id="IPR014042">
    <property type="entry name" value="Glutathione_synthase_a-hlx"/>
</dbReference>
<keyword evidence="9" id="KW-0547">Nucleotide-binding</keyword>
<evidence type="ECO:0000256" key="9">
    <source>
        <dbReference type="ARBA" id="ARBA00022741"/>
    </source>
</evidence>
<dbReference type="Gene3D" id="2.20.25.240">
    <property type="match status" value="1"/>
</dbReference>
<dbReference type="EMBL" id="JBICCN010000183">
    <property type="protein sequence ID" value="KAL3087203.1"/>
    <property type="molecule type" value="Genomic_DNA"/>
</dbReference>
<dbReference type="Pfam" id="PF03917">
    <property type="entry name" value="GSH_synth_ATP"/>
    <property type="match status" value="1"/>
</dbReference>
<dbReference type="InterPro" id="IPR037013">
    <property type="entry name" value="GSH-S_sub-bd_sf"/>
</dbReference>
<keyword evidence="11" id="KW-0862">Zinc</keyword>
<evidence type="ECO:0000259" key="16">
    <source>
        <dbReference type="Pfam" id="PF03199"/>
    </source>
</evidence>
<dbReference type="InterPro" id="IPR014049">
    <property type="entry name" value="Glutathione_synthase_N_euk"/>
</dbReference>
<comment type="similarity">
    <text evidence="3">Belongs to the eukaryotic GSH synthase family.</text>
</comment>
<dbReference type="GO" id="GO:0008270">
    <property type="term" value="F:zinc ion binding"/>
    <property type="evidence" value="ECO:0007669"/>
    <property type="project" value="UniProtKB-KW"/>
</dbReference>
<reference evidence="18 19" key="1">
    <citation type="submission" date="2024-10" db="EMBL/GenBank/DDBJ databases">
        <authorList>
            <person name="Kim D."/>
        </authorList>
    </citation>
    <scope>NUCLEOTIDE SEQUENCE [LARGE SCALE GENOMIC DNA]</scope>
    <source>
        <strain evidence="18">Taebaek</strain>
    </source>
</reference>
<dbReference type="PANTHER" id="PTHR11130:SF0">
    <property type="entry name" value="GLUTATHIONE SYNTHETASE"/>
    <property type="match status" value="1"/>
</dbReference>
<feature type="domain" description="FLYWCH-type" evidence="17">
    <location>
        <begin position="7"/>
        <end position="63"/>
    </location>
</feature>
<dbReference type="InterPro" id="IPR014709">
    <property type="entry name" value="Glutathione_synthase_C_euk"/>
</dbReference>
<name>A0ABD2J9N2_HETSC</name>
<dbReference type="Gene3D" id="3.30.1490.80">
    <property type="match status" value="1"/>
</dbReference>
<evidence type="ECO:0000256" key="3">
    <source>
        <dbReference type="ARBA" id="ARBA00010385"/>
    </source>
</evidence>
<evidence type="ECO:0000256" key="15">
    <source>
        <dbReference type="ARBA" id="ARBA00048871"/>
    </source>
</evidence>
<evidence type="ECO:0000256" key="13">
    <source>
        <dbReference type="ARBA" id="ARBA00022842"/>
    </source>
</evidence>
<keyword evidence="6" id="KW-0436">Ligase</keyword>
<evidence type="ECO:0000256" key="12">
    <source>
        <dbReference type="ARBA" id="ARBA00022840"/>
    </source>
</evidence>
<dbReference type="Gene3D" id="3.40.50.1760">
    <property type="entry name" value="Glutathione synthase, substrate-binding domain superfamily, eukaryotic"/>
    <property type="match status" value="1"/>
</dbReference>
<dbReference type="Pfam" id="PF04500">
    <property type="entry name" value="FLYWCH"/>
    <property type="match status" value="1"/>
</dbReference>
<dbReference type="InterPro" id="IPR007588">
    <property type="entry name" value="Znf_FLYWCH"/>
</dbReference>
<dbReference type="GO" id="GO:0004363">
    <property type="term" value="F:glutathione synthase activity"/>
    <property type="evidence" value="ECO:0007669"/>
    <property type="project" value="UniProtKB-EC"/>
</dbReference>
<dbReference type="InterPro" id="IPR004887">
    <property type="entry name" value="GSH_synth_subst-bd"/>
</dbReference>
<protein>
    <recommendedName>
        <fullName evidence="5">Glutathione synthetase</fullName>
        <ecNumber evidence="4">6.3.2.3</ecNumber>
    </recommendedName>
    <alternativeName>
        <fullName evidence="14">Glutathione synthase</fullName>
    </alternativeName>
</protein>
<evidence type="ECO:0000256" key="6">
    <source>
        <dbReference type="ARBA" id="ARBA00022598"/>
    </source>
</evidence>
<keyword evidence="19" id="KW-1185">Reference proteome</keyword>
<keyword evidence="13" id="KW-0460">Magnesium</keyword>
<dbReference type="Gene3D" id="1.10.1080.10">
    <property type="entry name" value="Glutathione Synthetase, Chain A, domain 3"/>
    <property type="match status" value="1"/>
</dbReference>
<evidence type="ECO:0000313" key="19">
    <source>
        <dbReference type="Proteomes" id="UP001620645"/>
    </source>
</evidence>
<comment type="caution">
    <text evidence="18">The sequence shown here is derived from an EMBL/GenBank/DDBJ whole genome shotgun (WGS) entry which is preliminary data.</text>
</comment>
<evidence type="ECO:0000256" key="11">
    <source>
        <dbReference type="ARBA" id="ARBA00022833"/>
    </source>
</evidence>
<evidence type="ECO:0000256" key="5">
    <source>
        <dbReference type="ARBA" id="ARBA00020821"/>
    </source>
</evidence>
<keyword evidence="7" id="KW-0317">Glutathione biosynthesis</keyword>
<feature type="domain" description="Glutathione synthase substrate-binding" evidence="16">
    <location>
        <begin position="779"/>
        <end position="886"/>
    </location>
</feature>
<keyword evidence="8" id="KW-0479">Metal-binding</keyword>
<dbReference type="InterPro" id="IPR005615">
    <property type="entry name" value="Glutathione_synthase"/>
</dbReference>
<organism evidence="18 19">
    <name type="scientific">Heterodera schachtii</name>
    <name type="common">Sugarbeet cyst nematode worm</name>
    <name type="synonym">Tylenchus schachtii</name>
    <dbReference type="NCBI Taxonomy" id="97005"/>
    <lineage>
        <taxon>Eukaryota</taxon>
        <taxon>Metazoa</taxon>
        <taxon>Ecdysozoa</taxon>
        <taxon>Nematoda</taxon>
        <taxon>Chromadorea</taxon>
        <taxon>Rhabditida</taxon>
        <taxon>Tylenchina</taxon>
        <taxon>Tylenchomorpha</taxon>
        <taxon>Tylenchoidea</taxon>
        <taxon>Heteroderidae</taxon>
        <taxon>Heteroderinae</taxon>
        <taxon>Heterodera</taxon>
    </lineage>
</organism>
<dbReference type="PANTHER" id="PTHR11130">
    <property type="entry name" value="GLUTATHIONE SYNTHETASE"/>
    <property type="match status" value="1"/>
</dbReference>
<keyword evidence="12" id="KW-0067">ATP-binding</keyword>
<evidence type="ECO:0000259" key="17">
    <source>
        <dbReference type="Pfam" id="PF04500"/>
    </source>
</evidence>
<dbReference type="Gene3D" id="3.30.470.20">
    <property type="entry name" value="ATP-grasp fold, B domain"/>
    <property type="match status" value="1"/>
</dbReference>
<dbReference type="Gene3D" id="3.30.1490.50">
    <property type="match status" value="1"/>
</dbReference>
<dbReference type="Proteomes" id="UP001620645">
    <property type="component" value="Unassembled WGS sequence"/>
</dbReference>
<evidence type="ECO:0000256" key="1">
    <source>
        <dbReference type="ARBA" id="ARBA00001946"/>
    </source>
</evidence>
<comment type="pathway">
    <text evidence="2">Sulfur metabolism; glutathione biosynthesis; glutathione from L-cysteine and L-glutamate: step 2/2.</text>
</comment>
<proteinExistence type="inferred from homology"/>
<comment type="catalytic activity">
    <reaction evidence="15">
        <text>gamma-L-glutamyl-L-cysteine + glycine + ATP = glutathione + ADP + phosphate + H(+)</text>
        <dbReference type="Rhea" id="RHEA:13557"/>
        <dbReference type="ChEBI" id="CHEBI:15378"/>
        <dbReference type="ChEBI" id="CHEBI:30616"/>
        <dbReference type="ChEBI" id="CHEBI:43474"/>
        <dbReference type="ChEBI" id="CHEBI:57305"/>
        <dbReference type="ChEBI" id="CHEBI:57925"/>
        <dbReference type="ChEBI" id="CHEBI:58173"/>
        <dbReference type="ChEBI" id="CHEBI:456216"/>
        <dbReference type="EC" id="6.3.2.3"/>
    </reaction>
    <physiologicalReaction direction="left-to-right" evidence="15">
        <dbReference type="Rhea" id="RHEA:13558"/>
    </physiologicalReaction>
</comment>
<dbReference type="EC" id="6.3.2.3" evidence="4"/>
<evidence type="ECO:0000256" key="2">
    <source>
        <dbReference type="ARBA" id="ARBA00004965"/>
    </source>
</evidence>
<dbReference type="InterPro" id="IPR016185">
    <property type="entry name" value="PreATP-grasp_dom_sf"/>
</dbReference>